<accession>A0A7W3FJ95</accession>
<reference evidence="1 2" key="1">
    <citation type="submission" date="2020-08" db="EMBL/GenBank/DDBJ databases">
        <title>Stenotrophomonas tumulicola JCM 30961.</title>
        <authorList>
            <person name="Deng Y."/>
        </authorList>
    </citation>
    <scope>NUCLEOTIDE SEQUENCE [LARGE SCALE GENOMIC DNA]</scope>
    <source>
        <strain evidence="1 2">JCM 30961</strain>
    </source>
</reference>
<comment type="caution">
    <text evidence="1">The sequence shown here is derived from an EMBL/GenBank/DDBJ whole genome shotgun (WGS) entry which is preliminary data.</text>
</comment>
<dbReference type="Proteomes" id="UP000547058">
    <property type="component" value="Unassembled WGS sequence"/>
</dbReference>
<dbReference type="AlphaFoldDB" id="A0A7W3FJ95"/>
<sequence length="217" mass="22870">MTWVATAITLIGAATQQYTQHKANSARDDRLAQQIRTQSANQDRANAAVNDLLTQRATDDGAVQRDATERSFLDQAQAAQLAAGSGLRQPGAVSDAYRTAANDAALGIGDYSRNAASLMARMDAPRQQRRRESLQSGNLATQLGLIGRQSQSDDYLSNLQLQSVQADPWLSAAGMVAQGVGRGVAGRAGSAASTAGTASGFGSEASNWYTNPKLWGR</sequence>
<evidence type="ECO:0000313" key="2">
    <source>
        <dbReference type="Proteomes" id="UP000547058"/>
    </source>
</evidence>
<evidence type="ECO:0000313" key="1">
    <source>
        <dbReference type="EMBL" id="MBA8680515.1"/>
    </source>
</evidence>
<keyword evidence="2" id="KW-1185">Reference proteome</keyword>
<gene>
    <name evidence="1" type="ORF">H4O11_01665</name>
</gene>
<proteinExistence type="predicted"/>
<name>A0A7W3FJ95_9GAMM</name>
<organism evidence="1 2">
    <name type="scientific">Stenotrophomonas tumulicola</name>
    <dbReference type="NCBI Taxonomy" id="1685415"/>
    <lineage>
        <taxon>Bacteria</taxon>
        <taxon>Pseudomonadati</taxon>
        <taxon>Pseudomonadota</taxon>
        <taxon>Gammaproteobacteria</taxon>
        <taxon>Lysobacterales</taxon>
        <taxon>Lysobacteraceae</taxon>
        <taxon>Stenotrophomonas</taxon>
    </lineage>
</organism>
<protein>
    <submittedName>
        <fullName evidence="1">Uncharacterized protein</fullName>
    </submittedName>
</protein>
<dbReference type="EMBL" id="JACGXS010000001">
    <property type="protein sequence ID" value="MBA8680515.1"/>
    <property type="molecule type" value="Genomic_DNA"/>
</dbReference>
<dbReference type="RefSeq" id="WP_182337702.1">
    <property type="nucleotide sequence ID" value="NZ_JACGXS010000001.1"/>
</dbReference>